<evidence type="ECO:0000313" key="2">
    <source>
        <dbReference type="Proteomes" id="UP000285324"/>
    </source>
</evidence>
<organism evidence="1 2">
    <name type="scientific">Alcaligenes xylosoxydans xylosoxydans</name>
    <name type="common">Achromobacter xylosoxidans</name>
    <dbReference type="NCBI Taxonomy" id="85698"/>
    <lineage>
        <taxon>Bacteria</taxon>
        <taxon>Pseudomonadati</taxon>
        <taxon>Pseudomonadota</taxon>
        <taxon>Betaproteobacteria</taxon>
        <taxon>Burkholderiales</taxon>
        <taxon>Alcaligenaceae</taxon>
        <taxon>Achromobacter</taxon>
    </lineage>
</organism>
<gene>
    <name evidence="1" type="ORF">DY367_24420</name>
</gene>
<dbReference type="Proteomes" id="UP000285324">
    <property type="component" value="Unassembled WGS sequence"/>
</dbReference>
<reference evidence="1 2" key="1">
    <citation type="submission" date="2018-08" db="EMBL/GenBank/DDBJ databases">
        <title>Achromobacter xylosoxidans Genome sequencing and assembly.</title>
        <authorList>
            <person name="Wang R."/>
            <person name="Rensing C."/>
            <person name="Li Y."/>
        </authorList>
    </citation>
    <scope>NUCLEOTIDE SEQUENCE [LARGE SCALE GENOMIC DNA]</scope>
    <source>
        <strain evidence="1 2">GD003A</strain>
    </source>
</reference>
<accession>A0A424W792</accession>
<sequence>MAMSVRAGPAQKILRIGEKIFRSRYHSHKSLIYLISASIMLARPEQKKEQNRAKIAFHPPFFPDFFAFCRQATCTPNLVRA</sequence>
<dbReference type="AlphaFoldDB" id="A0A424W792"/>
<proteinExistence type="predicted"/>
<protein>
    <submittedName>
        <fullName evidence="1">Uncharacterized protein</fullName>
    </submittedName>
</protein>
<name>A0A424W792_ALCXX</name>
<dbReference type="RefSeq" id="WP_124260388.1">
    <property type="nucleotide sequence ID" value="NZ_CP061008.1"/>
</dbReference>
<evidence type="ECO:0000313" key="1">
    <source>
        <dbReference type="EMBL" id="RPJ89081.1"/>
    </source>
</evidence>
<comment type="caution">
    <text evidence="1">The sequence shown here is derived from an EMBL/GenBank/DDBJ whole genome shotgun (WGS) entry which is preliminary data.</text>
</comment>
<dbReference type="EMBL" id="QVXO01000048">
    <property type="protein sequence ID" value="RPJ89081.1"/>
    <property type="molecule type" value="Genomic_DNA"/>
</dbReference>